<dbReference type="InterPro" id="IPR036390">
    <property type="entry name" value="WH_DNA-bd_sf"/>
</dbReference>
<evidence type="ECO:0000256" key="9">
    <source>
        <dbReference type="ARBA" id="ARBA00023125"/>
    </source>
</evidence>
<dbReference type="Gene3D" id="2.60.120.10">
    <property type="entry name" value="Jelly Rolls"/>
    <property type="match status" value="1"/>
</dbReference>
<dbReference type="PANTHER" id="PTHR24567">
    <property type="entry name" value="CRP FAMILY TRANSCRIPTIONAL REGULATORY PROTEIN"/>
    <property type="match status" value="1"/>
</dbReference>
<gene>
    <name evidence="15" type="ORF">M0G41_06130</name>
</gene>
<dbReference type="RefSeq" id="WP_248206528.1">
    <property type="nucleotide sequence ID" value="NZ_JALNMH010000004.1"/>
</dbReference>
<keyword evidence="7" id="KW-0805">Transcription regulation</keyword>
<evidence type="ECO:0000256" key="4">
    <source>
        <dbReference type="ARBA" id="ARBA00022491"/>
    </source>
</evidence>
<keyword evidence="8" id="KW-0843">Virulence</keyword>
<feature type="domain" description="Cyclic nucleotide-binding" evidence="13">
    <location>
        <begin position="1"/>
        <end position="76"/>
    </location>
</feature>
<evidence type="ECO:0000256" key="5">
    <source>
        <dbReference type="ARBA" id="ARBA00022533"/>
    </source>
</evidence>
<keyword evidence="6" id="KW-0973">c-di-GMP</keyword>
<dbReference type="PROSITE" id="PS50042">
    <property type="entry name" value="CNMP_BINDING_3"/>
    <property type="match status" value="1"/>
</dbReference>
<dbReference type="InterPro" id="IPR036388">
    <property type="entry name" value="WH-like_DNA-bd_sf"/>
</dbReference>
<dbReference type="Gene3D" id="1.10.10.10">
    <property type="entry name" value="Winged helix-like DNA-binding domain superfamily/Winged helix DNA-binding domain"/>
    <property type="match status" value="1"/>
</dbReference>
<name>A0ABT0GFE3_9GAMM</name>
<dbReference type="PANTHER" id="PTHR24567:SF26">
    <property type="entry name" value="REGULATORY PROTEIN YEIL"/>
    <property type="match status" value="1"/>
</dbReference>
<evidence type="ECO:0000256" key="10">
    <source>
        <dbReference type="ARBA" id="ARBA00023159"/>
    </source>
</evidence>
<dbReference type="SUPFAM" id="SSF46785">
    <property type="entry name" value="Winged helix' DNA-binding domain"/>
    <property type="match status" value="1"/>
</dbReference>
<proteinExistence type="predicted"/>
<dbReference type="InterPro" id="IPR000595">
    <property type="entry name" value="cNMP-bd_dom"/>
</dbReference>
<dbReference type="Proteomes" id="UP001431449">
    <property type="component" value="Unassembled WGS sequence"/>
</dbReference>
<protein>
    <recommendedName>
        <fullName evidence="3">CRP-like protein Clp</fullName>
    </recommendedName>
    <alternativeName>
        <fullName evidence="12">Catabolite activation-like protein</fullName>
    </alternativeName>
</protein>
<evidence type="ECO:0000256" key="6">
    <source>
        <dbReference type="ARBA" id="ARBA00022636"/>
    </source>
</evidence>
<keyword evidence="4" id="KW-0678">Repressor</keyword>
<reference evidence="15" key="1">
    <citation type="submission" date="2022-04" db="EMBL/GenBank/DDBJ databases">
        <title>Lysobacter sp. CAU 1642 isolated from sea sand.</title>
        <authorList>
            <person name="Kim W."/>
        </authorList>
    </citation>
    <scope>NUCLEOTIDE SEQUENCE</scope>
    <source>
        <strain evidence="15">CAU 1642</strain>
    </source>
</reference>
<evidence type="ECO:0000256" key="1">
    <source>
        <dbReference type="ARBA" id="ARBA00004496"/>
    </source>
</evidence>
<keyword evidence="16" id="KW-1185">Reference proteome</keyword>
<dbReference type="SUPFAM" id="SSF51206">
    <property type="entry name" value="cAMP-binding domain-like"/>
    <property type="match status" value="1"/>
</dbReference>
<keyword evidence="10" id="KW-0010">Activator</keyword>
<dbReference type="SMART" id="SM00419">
    <property type="entry name" value="HTH_CRP"/>
    <property type="match status" value="1"/>
</dbReference>
<evidence type="ECO:0000256" key="7">
    <source>
        <dbReference type="ARBA" id="ARBA00023015"/>
    </source>
</evidence>
<comment type="subunit">
    <text evidence="2">Homodimer.</text>
</comment>
<dbReference type="InterPro" id="IPR018490">
    <property type="entry name" value="cNMP-bd_dom_sf"/>
</dbReference>
<evidence type="ECO:0000256" key="3">
    <source>
        <dbReference type="ARBA" id="ARBA00020769"/>
    </source>
</evidence>
<evidence type="ECO:0000259" key="14">
    <source>
        <dbReference type="PROSITE" id="PS51063"/>
    </source>
</evidence>
<keyword evidence="5" id="KW-0021">Allosteric enzyme</keyword>
<evidence type="ECO:0000256" key="2">
    <source>
        <dbReference type="ARBA" id="ARBA00011738"/>
    </source>
</evidence>
<dbReference type="InterPro" id="IPR014710">
    <property type="entry name" value="RmlC-like_jellyroll"/>
</dbReference>
<evidence type="ECO:0000256" key="8">
    <source>
        <dbReference type="ARBA" id="ARBA00023026"/>
    </source>
</evidence>
<comment type="caution">
    <text evidence="15">The sequence shown here is derived from an EMBL/GenBank/DDBJ whole genome shotgun (WGS) entry which is preliminary data.</text>
</comment>
<accession>A0ABT0GFE3</accession>
<evidence type="ECO:0000313" key="15">
    <source>
        <dbReference type="EMBL" id="MCK7593246.1"/>
    </source>
</evidence>
<evidence type="ECO:0000259" key="13">
    <source>
        <dbReference type="PROSITE" id="PS50042"/>
    </source>
</evidence>
<dbReference type="CDD" id="cd00038">
    <property type="entry name" value="CAP_ED"/>
    <property type="match status" value="1"/>
</dbReference>
<dbReference type="PROSITE" id="PS51063">
    <property type="entry name" value="HTH_CRP_2"/>
    <property type="match status" value="1"/>
</dbReference>
<dbReference type="Pfam" id="PF13545">
    <property type="entry name" value="HTH_Crp_2"/>
    <property type="match status" value="1"/>
</dbReference>
<keyword evidence="11" id="KW-0804">Transcription</keyword>
<evidence type="ECO:0000313" key="16">
    <source>
        <dbReference type="Proteomes" id="UP001431449"/>
    </source>
</evidence>
<keyword evidence="9" id="KW-0238">DNA-binding</keyword>
<dbReference type="Pfam" id="PF00027">
    <property type="entry name" value="cNMP_binding"/>
    <property type="match status" value="1"/>
</dbReference>
<organism evidence="15 16">
    <name type="scientific">Pseudomarimonas salicorniae</name>
    <dbReference type="NCBI Taxonomy" id="2933270"/>
    <lineage>
        <taxon>Bacteria</taxon>
        <taxon>Pseudomonadati</taxon>
        <taxon>Pseudomonadota</taxon>
        <taxon>Gammaproteobacteria</taxon>
        <taxon>Lysobacterales</taxon>
        <taxon>Lysobacteraceae</taxon>
        <taxon>Pseudomarimonas</taxon>
    </lineage>
</organism>
<evidence type="ECO:0000256" key="12">
    <source>
        <dbReference type="ARBA" id="ARBA00031697"/>
    </source>
</evidence>
<dbReference type="InterPro" id="IPR012318">
    <property type="entry name" value="HTH_CRP"/>
</dbReference>
<evidence type="ECO:0000256" key="11">
    <source>
        <dbReference type="ARBA" id="ARBA00023163"/>
    </source>
</evidence>
<dbReference type="InterPro" id="IPR050397">
    <property type="entry name" value="Env_Response_Regulators"/>
</dbReference>
<dbReference type="EMBL" id="JALNMH010000004">
    <property type="protein sequence ID" value="MCK7593246.1"/>
    <property type="molecule type" value="Genomic_DNA"/>
</dbReference>
<sequence>MLERFEQERRRLAAGETLRREGDRVDRLFVVRSGVCYSHSTQRDGKRQLAQVYLPGDVIGMSDVVFARSRFSVAAAGRSVVCPFPKTALDEIFVGAPRLAALLFSLGMAANAVLADRMRVVARMGARQRVVHFLLELWSRQRVGGRAEHGLVSVPLTQQLIGDAIGLSNVYVNRALGELRREGSIQRLSGRRLQLLQREAMQREVEFVDRYAALDLSWFAPQQGMWNDVFNTVPLPRRIQMIEFDSDEAA</sequence>
<feature type="domain" description="HTH crp-type" evidence="14">
    <location>
        <begin position="124"/>
        <end position="199"/>
    </location>
</feature>
<comment type="subcellular location">
    <subcellularLocation>
        <location evidence="1">Cytoplasm</location>
    </subcellularLocation>
</comment>